<name>A0A1X2EEY8_MYCSZ</name>
<organism evidence="1 2">
    <name type="scientific">Mycobacterium szulgai</name>
    <dbReference type="NCBI Taxonomy" id="1787"/>
    <lineage>
        <taxon>Bacteria</taxon>
        <taxon>Bacillati</taxon>
        <taxon>Actinomycetota</taxon>
        <taxon>Actinomycetes</taxon>
        <taxon>Mycobacteriales</taxon>
        <taxon>Mycobacteriaceae</taxon>
        <taxon>Mycobacterium</taxon>
    </lineage>
</organism>
<comment type="caution">
    <text evidence="1">The sequence shown here is derived from an EMBL/GenBank/DDBJ whole genome shotgun (WGS) entry which is preliminary data.</text>
</comment>
<gene>
    <name evidence="1" type="ORF">AWC27_02240</name>
</gene>
<keyword evidence="2" id="KW-1185">Reference proteome</keyword>
<dbReference type="Proteomes" id="UP000193317">
    <property type="component" value="Unassembled WGS sequence"/>
</dbReference>
<accession>A0A1X2EEY8</accession>
<sequence>MRIVVKAESQARVHLCAFRPGCLTEHGRRPAQLLDQFADLCGRHDAGPLRLLKTGLQLVALGGAATQCGGQVLHGDARLQRGN</sequence>
<proteinExistence type="predicted"/>
<evidence type="ECO:0000313" key="2">
    <source>
        <dbReference type="Proteomes" id="UP000193317"/>
    </source>
</evidence>
<dbReference type="EMBL" id="LQPW01000107">
    <property type="protein sequence ID" value="ORW99662.1"/>
    <property type="molecule type" value="Genomic_DNA"/>
</dbReference>
<protein>
    <submittedName>
        <fullName evidence="1">Uncharacterized protein</fullName>
    </submittedName>
</protein>
<evidence type="ECO:0000313" key="1">
    <source>
        <dbReference type="EMBL" id="ORW99662.1"/>
    </source>
</evidence>
<reference evidence="1 2" key="1">
    <citation type="submission" date="2016-01" db="EMBL/GenBank/DDBJ databases">
        <title>The new phylogeny of the genus Mycobacterium.</title>
        <authorList>
            <person name="Tarcisio F."/>
            <person name="Conor M."/>
            <person name="Antonella G."/>
            <person name="Elisabetta G."/>
            <person name="Giulia F.S."/>
            <person name="Sara T."/>
            <person name="Anna F."/>
            <person name="Clotilde B."/>
            <person name="Roberto B."/>
            <person name="Veronica D.S."/>
            <person name="Fabio R."/>
            <person name="Monica P."/>
            <person name="Olivier J."/>
            <person name="Enrico T."/>
            <person name="Nicola S."/>
        </authorList>
    </citation>
    <scope>NUCLEOTIDE SEQUENCE [LARGE SCALE GENOMIC DNA]</scope>
    <source>
        <strain evidence="1 2">DSM 44166</strain>
    </source>
</reference>
<dbReference type="AlphaFoldDB" id="A0A1X2EEY8"/>